<dbReference type="PROSITE" id="PS00070">
    <property type="entry name" value="ALDEHYDE_DEHYDR_CYS"/>
    <property type="match status" value="1"/>
</dbReference>
<feature type="region of interest" description="Disordered" evidence="6">
    <location>
        <begin position="31"/>
        <end position="59"/>
    </location>
</feature>
<organism evidence="8 9">
    <name type="scientific">Haloarchaeobius litoreus</name>
    <dbReference type="NCBI Taxonomy" id="755306"/>
    <lineage>
        <taxon>Archaea</taxon>
        <taxon>Methanobacteriati</taxon>
        <taxon>Methanobacteriota</taxon>
        <taxon>Stenosarchaea group</taxon>
        <taxon>Halobacteria</taxon>
        <taxon>Halobacteriales</taxon>
        <taxon>Halorubellaceae</taxon>
        <taxon>Haloarchaeobius</taxon>
    </lineage>
</organism>
<feature type="domain" description="Aldehyde dehydrogenase" evidence="7">
    <location>
        <begin position="32"/>
        <end position="494"/>
    </location>
</feature>
<comment type="caution">
    <text evidence="8">The sequence shown here is derived from an EMBL/GenBank/DDBJ whole genome shotgun (WGS) entry which is preliminary data.</text>
</comment>
<dbReference type="PANTHER" id="PTHR11699">
    <property type="entry name" value="ALDEHYDE DEHYDROGENASE-RELATED"/>
    <property type="match status" value="1"/>
</dbReference>
<dbReference type="GO" id="GO:0016491">
    <property type="term" value="F:oxidoreductase activity"/>
    <property type="evidence" value="ECO:0007669"/>
    <property type="project" value="UniProtKB-KW"/>
</dbReference>
<gene>
    <name evidence="8" type="ORF">ACFSBL_11110</name>
</gene>
<evidence type="ECO:0000259" key="7">
    <source>
        <dbReference type="Pfam" id="PF00171"/>
    </source>
</evidence>
<evidence type="ECO:0000256" key="6">
    <source>
        <dbReference type="SAM" id="MobiDB-lite"/>
    </source>
</evidence>
<dbReference type="Gene3D" id="3.40.605.10">
    <property type="entry name" value="Aldehyde Dehydrogenase, Chain A, domain 1"/>
    <property type="match status" value="1"/>
</dbReference>
<keyword evidence="3 5" id="KW-0560">Oxidoreductase</keyword>
<name>A0ABD6DJR6_9EURY</name>
<dbReference type="FunFam" id="3.40.605.10:FF:000007">
    <property type="entry name" value="NAD/NADP-dependent betaine aldehyde dehydrogenase"/>
    <property type="match status" value="1"/>
</dbReference>
<dbReference type="InterPro" id="IPR015590">
    <property type="entry name" value="Aldehyde_DH_dom"/>
</dbReference>
<keyword evidence="9" id="KW-1185">Reference proteome</keyword>
<dbReference type="AlphaFoldDB" id="A0ABD6DJR6"/>
<dbReference type="InterPro" id="IPR016163">
    <property type="entry name" value="Ald_DH_C"/>
</dbReference>
<evidence type="ECO:0000256" key="5">
    <source>
        <dbReference type="RuleBase" id="RU003345"/>
    </source>
</evidence>
<dbReference type="Gene3D" id="3.40.309.10">
    <property type="entry name" value="Aldehyde Dehydrogenase, Chain A, domain 2"/>
    <property type="match status" value="1"/>
</dbReference>
<evidence type="ECO:0000256" key="1">
    <source>
        <dbReference type="ARBA" id="ARBA00009986"/>
    </source>
</evidence>
<sequence length="505" mass="53961">MSLPDDVLTKHRSVAEDVVGEETYGHLIGGEWVESDGGETRTTHDSTTGEPLAEVQQGTRTDVDRAVAAAREAFEGRWGEKSPQQRAELLHQIADVVEAEKTSIARLDSLEVGKPNKHSLLVDNTIVVDQLRHFASLARTADSGRCPPSGDDKHIYTRREPYGVVGCISAWNFPAMFVAWKLGPALAAGNSVVYKPSSRAALSTLELARVFDRVLPDGTVNVVTGAGSVVGDALTGHEDVAKVSLTGSTGAGQAAMRNAANRVAPVSLELGGNNPNIVFPDADIDDAVEGALVAMLFNQGQQCTAGSRLFVHEDVRDEFCETLYARLDQLGVGDPLSPLTDVGPLVDHDHADEVRGYVETARQEGASVLYEGEIPDGMRDAPFVPPTLLGDVGDDDTVAVEEVFGPVAALFTFESREEVLARANDTEYGLAAAVWTTDLDRAHEVAADLEAGTVWVNTYNDLFEPAPYGGYKQSGLGRELAAEALDDYSQTKSVKVNHGDVPNLG</sequence>
<comment type="similarity">
    <text evidence="1 5">Belongs to the aldehyde dehydrogenase family.</text>
</comment>
<evidence type="ECO:0000256" key="2">
    <source>
        <dbReference type="ARBA" id="ARBA00011881"/>
    </source>
</evidence>
<dbReference type="RefSeq" id="WP_256398244.1">
    <property type="nucleotide sequence ID" value="NZ_JANHJR010000001.1"/>
</dbReference>
<dbReference type="InterPro" id="IPR029510">
    <property type="entry name" value="Ald_DH_CS_GLU"/>
</dbReference>
<feature type="active site" evidence="4">
    <location>
        <position position="269"/>
    </location>
</feature>
<evidence type="ECO:0000313" key="9">
    <source>
        <dbReference type="Proteomes" id="UP001597034"/>
    </source>
</evidence>
<evidence type="ECO:0000313" key="8">
    <source>
        <dbReference type="EMBL" id="MFD1646232.1"/>
    </source>
</evidence>
<protein>
    <submittedName>
        <fullName evidence="8">Aldehyde dehydrogenase family protein</fullName>
    </submittedName>
</protein>
<accession>A0ABD6DJR6</accession>
<dbReference type="InterPro" id="IPR016162">
    <property type="entry name" value="Ald_DH_N"/>
</dbReference>
<dbReference type="InterPro" id="IPR016160">
    <property type="entry name" value="Ald_DH_CS_CYS"/>
</dbReference>
<comment type="subunit">
    <text evidence="2">Homotetramer.</text>
</comment>
<dbReference type="Proteomes" id="UP001597034">
    <property type="component" value="Unassembled WGS sequence"/>
</dbReference>
<reference evidence="8 9" key="1">
    <citation type="journal article" date="2019" name="Int. J. Syst. Evol. Microbiol.">
        <title>The Global Catalogue of Microorganisms (GCM) 10K type strain sequencing project: providing services to taxonomists for standard genome sequencing and annotation.</title>
        <authorList>
            <consortium name="The Broad Institute Genomics Platform"/>
            <consortium name="The Broad Institute Genome Sequencing Center for Infectious Disease"/>
            <person name="Wu L."/>
            <person name="Ma J."/>
        </authorList>
    </citation>
    <scope>NUCLEOTIDE SEQUENCE [LARGE SCALE GENOMIC DNA]</scope>
    <source>
        <strain evidence="8 9">CGMCC 1.10390</strain>
    </source>
</reference>
<evidence type="ECO:0000256" key="3">
    <source>
        <dbReference type="ARBA" id="ARBA00023002"/>
    </source>
</evidence>
<dbReference type="SUPFAM" id="SSF53720">
    <property type="entry name" value="ALDH-like"/>
    <property type="match status" value="1"/>
</dbReference>
<dbReference type="PROSITE" id="PS00687">
    <property type="entry name" value="ALDEHYDE_DEHYDR_GLU"/>
    <property type="match status" value="1"/>
</dbReference>
<dbReference type="FunFam" id="3.40.309.10:FF:000012">
    <property type="entry name" value="Betaine aldehyde dehydrogenase"/>
    <property type="match status" value="1"/>
</dbReference>
<proteinExistence type="inferred from homology"/>
<dbReference type="Pfam" id="PF00171">
    <property type="entry name" value="Aldedh"/>
    <property type="match status" value="1"/>
</dbReference>
<dbReference type="EMBL" id="JBHUDO010000002">
    <property type="protein sequence ID" value="MFD1646232.1"/>
    <property type="molecule type" value="Genomic_DNA"/>
</dbReference>
<dbReference type="InterPro" id="IPR016161">
    <property type="entry name" value="Ald_DH/histidinol_DH"/>
</dbReference>
<evidence type="ECO:0000256" key="4">
    <source>
        <dbReference type="PROSITE-ProRule" id="PRU10007"/>
    </source>
</evidence>